<organism evidence="2 3">
    <name type="scientific">Aspergillus sydowii CBS 593.65</name>
    <dbReference type="NCBI Taxonomy" id="1036612"/>
    <lineage>
        <taxon>Eukaryota</taxon>
        <taxon>Fungi</taxon>
        <taxon>Dikarya</taxon>
        <taxon>Ascomycota</taxon>
        <taxon>Pezizomycotina</taxon>
        <taxon>Eurotiomycetes</taxon>
        <taxon>Eurotiomycetidae</taxon>
        <taxon>Eurotiales</taxon>
        <taxon>Aspergillaceae</taxon>
        <taxon>Aspergillus</taxon>
        <taxon>Aspergillus subgen. Nidulantes</taxon>
    </lineage>
</organism>
<feature type="region of interest" description="Disordered" evidence="1">
    <location>
        <begin position="101"/>
        <end position="132"/>
    </location>
</feature>
<dbReference type="VEuPathDB" id="FungiDB:ASPSYDRAFT_429231"/>
<sequence>MTLEADGRGSMSVNTPYAAPHTWYCEITWEPLFVSNILLLLFSRYTIPLLHYEKSNFVFLWVTGNAVKIEDPFRRGFQSAELLHTQWGSAPLETNVVNLASEGEGDSSEETTFPGTRFARNRPVENDRSSSRGSKGFLLLALLGEFPGQCHIQPLLTLILKTGFLA</sequence>
<reference evidence="3" key="1">
    <citation type="journal article" date="2017" name="Genome Biol.">
        <title>Comparative genomics reveals high biological diversity and specific adaptations in the industrially and medically important fungal genus Aspergillus.</title>
        <authorList>
            <person name="de Vries R.P."/>
            <person name="Riley R."/>
            <person name="Wiebenga A."/>
            <person name="Aguilar-Osorio G."/>
            <person name="Amillis S."/>
            <person name="Uchima C.A."/>
            <person name="Anderluh G."/>
            <person name="Asadollahi M."/>
            <person name="Askin M."/>
            <person name="Barry K."/>
            <person name="Battaglia E."/>
            <person name="Bayram O."/>
            <person name="Benocci T."/>
            <person name="Braus-Stromeyer S.A."/>
            <person name="Caldana C."/>
            <person name="Canovas D."/>
            <person name="Cerqueira G.C."/>
            <person name="Chen F."/>
            <person name="Chen W."/>
            <person name="Choi C."/>
            <person name="Clum A."/>
            <person name="Dos Santos R.A."/>
            <person name="Damasio A.R."/>
            <person name="Diallinas G."/>
            <person name="Emri T."/>
            <person name="Fekete E."/>
            <person name="Flipphi M."/>
            <person name="Freyberg S."/>
            <person name="Gallo A."/>
            <person name="Gournas C."/>
            <person name="Habgood R."/>
            <person name="Hainaut M."/>
            <person name="Harispe M.L."/>
            <person name="Henrissat B."/>
            <person name="Hilden K.S."/>
            <person name="Hope R."/>
            <person name="Hossain A."/>
            <person name="Karabika E."/>
            <person name="Karaffa L."/>
            <person name="Karanyi Z."/>
            <person name="Krasevec N."/>
            <person name="Kuo A."/>
            <person name="Kusch H."/>
            <person name="LaButti K."/>
            <person name="Lagendijk E.L."/>
            <person name="Lapidus A."/>
            <person name="Levasseur A."/>
            <person name="Lindquist E."/>
            <person name="Lipzen A."/>
            <person name="Logrieco A.F."/>
            <person name="MacCabe A."/>
            <person name="Maekelae M.R."/>
            <person name="Malavazi I."/>
            <person name="Melin P."/>
            <person name="Meyer V."/>
            <person name="Mielnichuk N."/>
            <person name="Miskei M."/>
            <person name="Molnar A.P."/>
            <person name="Mule G."/>
            <person name="Ngan C.Y."/>
            <person name="Orejas M."/>
            <person name="Orosz E."/>
            <person name="Ouedraogo J.P."/>
            <person name="Overkamp K.M."/>
            <person name="Park H.-S."/>
            <person name="Perrone G."/>
            <person name="Piumi F."/>
            <person name="Punt P.J."/>
            <person name="Ram A.F."/>
            <person name="Ramon A."/>
            <person name="Rauscher S."/>
            <person name="Record E."/>
            <person name="Riano-Pachon D.M."/>
            <person name="Robert V."/>
            <person name="Roehrig J."/>
            <person name="Ruller R."/>
            <person name="Salamov A."/>
            <person name="Salih N.S."/>
            <person name="Samson R.A."/>
            <person name="Sandor E."/>
            <person name="Sanguinetti M."/>
            <person name="Schuetze T."/>
            <person name="Sepcic K."/>
            <person name="Shelest E."/>
            <person name="Sherlock G."/>
            <person name="Sophianopoulou V."/>
            <person name="Squina F.M."/>
            <person name="Sun H."/>
            <person name="Susca A."/>
            <person name="Todd R.B."/>
            <person name="Tsang A."/>
            <person name="Unkles S.E."/>
            <person name="van de Wiele N."/>
            <person name="van Rossen-Uffink D."/>
            <person name="Oliveira J.V."/>
            <person name="Vesth T.C."/>
            <person name="Visser J."/>
            <person name="Yu J.-H."/>
            <person name="Zhou M."/>
            <person name="Andersen M.R."/>
            <person name="Archer D.B."/>
            <person name="Baker S.E."/>
            <person name="Benoit I."/>
            <person name="Brakhage A.A."/>
            <person name="Braus G.H."/>
            <person name="Fischer R."/>
            <person name="Frisvad J.C."/>
            <person name="Goldman G.H."/>
            <person name="Houbraken J."/>
            <person name="Oakley B."/>
            <person name="Pocsi I."/>
            <person name="Scazzocchio C."/>
            <person name="Seiboth B."/>
            <person name="vanKuyk P.A."/>
            <person name="Wortman J."/>
            <person name="Dyer P.S."/>
            <person name="Grigoriev I.V."/>
        </authorList>
    </citation>
    <scope>NUCLEOTIDE SEQUENCE [LARGE SCALE GENOMIC DNA]</scope>
    <source>
        <strain evidence="3">CBS 593.65</strain>
    </source>
</reference>
<dbReference type="GeneID" id="63762632"/>
<protein>
    <submittedName>
        <fullName evidence="2">Uncharacterized protein</fullName>
    </submittedName>
</protein>
<dbReference type="AlphaFoldDB" id="A0A1L9T8J8"/>
<evidence type="ECO:0000256" key="1">
    <source>
        <dbReference type="SAM" id="MobiDB-lite"/>
    </source>
</evidence>
<keyword evidence="3" id="KW-1185">Reference proteome</keyword>
<evidence type="ECO:0000313" key="2">
    <source>
        <dbReference type="EMBL" id="OJJ55752.1"/>
    </source>
</evidence>
<accession>A0A1L9T8J8</accession>
<dbReference type="EMBL" id="KV878592">
    <property type="protein sequence ID" value="OJJ55752.1"/>
    <property type="molecule type" value="Genomic_DNA"/>
</dbReference>
<evidence type="ECO:0000313" key="3">
    <source>
        <dbReference type="Proteomes" id="UP000184356"/>
    </source>
</evidence>
<proteinExistence type="predicted"/>
<gene>
    <name evidence="2" type="ORF">ASPSYDRAFT_429231</name>
</gene>
<name>A0A1L9T8J8_9EURO</name>
<dbReference type="RefSeq" id="XP_040699558.1">
    <property type="nucleotide sequence ID" value="XM_040846559.1"/>
</dbReference>
<dbReference type="Proteomes" id="UP000184356">
    <property type="component" value="Unassembled WGS sequence"/>
</dbReference>